<keyword evidence="2" id="KW-1185">Reference proteome</keyword>
<gene>
    <name evidence="3" type="primary">LOC106517932</name>
</gene>
<evidence type="ECO:0000256" key="1">
    <source>
        <dbReference type="SAM" id="MobiDB-lite"/>
    </source>
</evidence>
<dbReference type="RefSeq" id="XP_013864439.1">
    <property type="nucleotide sequence ID" value="XM_014008985.1"/>
</dbReference>
<reference evidence="3" key="1">
    <citation type="submission" date="2025-08" db="UniProtKB">
        <authorList>
            <consortium name="RefSeq"/>
        </authorList>
    </citation>
    <scope>IDENTIFICATION</scope>
</reference>
<feature type="region of interest" description="Disordered" evidence="1">
    <location>
        <begin position="75"/>
        <end position="111"/>
    </location>
</feature>
<dbReference type="OrthoDB" id="8866850at2759"/>
<sequence>MSQTDFAIKIFYQTGLVTYLLDMSTSDPRDPERKEYDVDDWDLFSHSLSLKLEYYRCVEFNLKWTRHMSPRCSSRLSKASKTRVQNRPKPSQDVAPGEPRRQTRRTRLRNADGCKAEADDEKDLLDLIDSSGEDAVEIVDNGLDVSDEDLASDCCSVVSGPSMVRHAPSKTPKSSHGLCSACRELYQKAKRTKAPIKNKLLDNDPKSLT</sequence>
<dbReference type="GeneID" id="106517932"/>
<dbReference type="AlphaFoldDB" id="A0A2I4B9K6"/>
<dbReference type="Proteomes" id="UP000192220">
    <property type="component" value="Unplaced"/>
</dbReference>
<dbReference type="KEGG" id="alim:106517932"/>
<accession>A0A2I4B9K6</accession>
<evidence type="ECO:0000313" key="3">
    <source>
        <dbReference type="RefSeq" id="XP_013864439.1"/>
    </source>
</evidence>
<dbReference type="InParanoid" id="A0A2I4B9K6"/>
<proteinExistence type="predicted"/>
<protein>
    <submittedName>
        <fullName evidence="3">Uncharacterized protein LOC106517932</fullName>
    </submittedName>
</protein>
<organism evidence="2 3">
    <name type="scientific">Austrofundulus limnaeus</name>
    <name type="common">Annual killifish</name>
    <dbReference type="NCBI Taxonomy" id="52670"/>
    <lineage>
        <taxon>Eukaryota</taxon>
        <taxon>Metazoa</taxon>
        <taxon>Chordata</taxon>
        <taxon>Craniata</taxon>
        <taxon>Vertebrata</taxon>
        <taxon>Euteleostomi</taxon>
        <taxon>Actinopterygii</taxon>
        <taxon>Neopterygii</taxon>
        <taxon>Teleostei</taxon>
        <taxon>Neoteleostei</taxon>
        <taxon>Acanthomorphata</taxon>
        <taxon>Ovalentaria</taxon>
        <taxon>Atherinomorphae</taxon>
        <taxon>Cyprinodontiformes</taxon>
        <taxon>Rivulidae</taxon>
        <taxon>Austrofundulus</taxon>
    </lineage>
</organism>
<name>A0A2I4B9K6_AUSLI</name>
<evidence type="ECO:0000313" key="2">
    <source>
        <dbReference type="Proteomes" id="UP000192220"/>
    </source>
</evidence>